<organism evidence="8 9">
    <name type="scientific">Rodentibacter rarus</name>
    <dbReference type="NCBI Taxonomy" id="1908260"/>
    <lineage>
        <taxon>Bacteria</taxon>
        <taxon>Pseudomonadati</taxon>
        <taxon>Pseudomonadota</taxon>
        <taxon>Gammaproteobacteria</taxon>
        <taxon>Pasteurellales</taxon>
        <taxon>Pasteurellaceae</taxon>
        <taxon>Rodentibacter</taxon>
    </lineage>
</organism>
<dbReference type="Pfam" id="PF00350">
    <property type="entry name" value="Dynamin_N"/>
    <property type="match status" value="1"/>
</dbReference>
<evidence type="ECO:0000313" key="8">
    <source>
        <dbReference type="EMBL" id="OOF43488.1"/>
    </source>
</evidence>
<dbReference type="Proteomes" id="UP000189433">
    <property type="component" value="Unassembled WGS sequence"/>
</dbReference>
<evidence type="ECO:0000256" key="6">
    <source>
        <dbReference type="SAM" id="Coils"/>
    </source>
</evidence>
<keyword evidence="2" id="KW-0547">Nucleotide-binding</keyword>
<accession>A0A1V3INT2</accession>
<evidence type="ECO:0000256" key="4">
    <source>
        <dbReference type="ARBA" id="ARBA00023134"/>
    </source>
</evidence>
<feature type="coiled-coil region" evidence="6">
    <location>
        <begin position="440"/>
        <end position="490"/>
    </location>
</feature>
<gene>
    <name evidence="8" type="ORF">BKK50_04675</name>
</gene>
<evidence type="ECO:0000256" key="2">
    <source>
        <dbReference type="ARBA" id="ARBA00022741"/>
    </source>
</evidence>
<reference evidence="8 9" key="1">
    <citation type="submission" date="2016-10" db="EMBL/GenBank/DDBJ databases">
        <title>Rodentibacter gen. nov. and new species.</title>
        <authorList>
            <person name="Christensen H."/>
        </authorList>
    </citation>
    <scope>NUCLEOTIDE SEQUENCE [LARGE SCALE GENOMIC DNA]</scope>
    <source>
        <strain evidence="8 9">CCUG17206</strain>
    </source>
</reference>
<dbReference type="EMBL" id="MLHJ01000036">
    <property type="protein sequence ID" value="OOF43488.1"/>
    <property type="molecule type" value="Genomic_DNA"/>
</dbReference>
<evidence type="ECO:0000256" key="3">
    <source>
        <dbReference type="ARBA" id="ARBA00022801"/>
    </source>
</evidence>
<keyword evidence="9" id="KW-1185">Reference proteome</keyword>
<keyword evidence="3" id="KW-0378">Hydrolase</keyword>
<dbReference type="InterPro" id="IPR027417">
    <property type="entry name" value="P-loop_NTPase"/>
</dbReference>
<proteinExistence type="predicted"/>
<keyword evidence="4" id="KW-0342">GTP-binding</keyword>
<dbReference type="GO" id="GO:0005525">
    <property type="term" value="F:GTP binding"/>
    <property type="evidence" value="ECO:0007669"/>
    <property type="project" value="UniProtKB-KW"/>
</dbReference>
<dbReference type="Gene3D" id="3.40.50.300">
    <property type="entry name" value="P-loop containing nucleotide triphosphate hydrolases"/>
    <property type="match status" value="1"/>
</dbReference>
<dbReference type="InterPro" id="IPR045063">
    <property type="entry name" value="Dynamin_N"/>
</dbReference>
<feature type="coiled-coil region" evidence="6">
    <location>
        <begin position="716"/>
        <end position="743"/>
    </location>
</feature>
<dbReference type="PANTHER" id="PTHR10465:SF0">
    <property type="entry name" value="SARCALUMENIN"/>
    <property type="match status" value="1"/>
</dbReference>
<dbReference type="GO" id="GO:0016020">
    <property type="term" value="C:membrane"/>
    <property type="evidence" value="ECO:0007669"/>
    <property type="project" value="UniProtKB-SubCell"/>
</dbReference>
<evidence type="ECO:0000259" key="7">
    <source>
        <dbReference type="Pfam" id="PF00350"/>
    </source>
</evidence>
<dbReference type="RefSeq" id="WP_077415829.1">
    <property type="nucleotide sequence ID" value="NZ_MLHJ01000036.1"/>
</dbReference>
<protein>
    <recommendedName>
        <fullName evidence="7">Dynamin N-terminal domain-containing protein</fullName>
    </recommendedName>
</protein>
<sequence>MNIVERISKIESFLNNPIIQNSDEFLAYALANKKGIKEKIELENDLKDMEDQSRLLRVGIIGRVKAGKSSLLNALLFDGENILPKAATPMTAALTIIEYGEKIQAEVDFFTQKDIDNIESEAKKYLKAFDQLKESKRDELRKQGKLATIQLEERAEKAAKREMKDHPYSASYDQYQRIKESQVSLSELKKFNNLEAETIEDLFNSKLAEFVGSNGRYMPFTKSVKIYIPNEKIKDLEIIDTPGLNDPVKSREERTEQLLSKCDVVFIVSPAGQFLSREDFQLISRVTGQAGIREIHLIASQSDMQFYGSEKRESISLTIDNLSKKLTGTLKNLNKDQNGKEESIGINETILNDLKKNNVICSSSIAFNLAKHLENPKKYDENEKFVWDNLKSHYSELDKNTDVVKETLLELSAIPKIEKIIKDVTVKKEDILCQRINDLISAQNNTIEEYIQKLSDYTQNKINEINNSNINELNNQVERLIDASENLSIEMNEKYNDVIWNYKRELDKDLNKYLDYHLSEFSPDDARDTKSETKTEYYDVKVKTFARKVWSVVTFGWGDDYTYETRSRDVTTQYRVVYANQIRDSIQRILNDLGESLNKVINNKRNALEKELRKEMEVAFNEFCQKYQLKLPKKSLLNAIDVVIKNLPDEKIKLDKNLPSEIDKGGVLRESEGDRFITESRNYLMNLKRNKEKEIDSKIENTISVLKNVELSKDLVSHLNKDITNLVRDIENKEESLRKWSNLNQEIKGL</sequence>
<evidence type="ECO:0000313" key="9">
    <source>
        <dbReference type="Proteomes" id="UP000189433"/>
    </source>
</evidence>
<dbReference type="SUPFAM" id="SSF52540">
    <property type="entry name" value="P-loop containing nucleoside triphosphate hydrolases"/>
    <property type="match status" value="1"/>
</dbReference>
<feature type="coiled-coil region" evidence="6">
    <location>
        <begin position="590"/>
        <end position="618"/>
    </location>
</feature>
<evidence type="ECO:0000256" key="5">
    <source>
        <dbReference type="ARBA" id="ARBA00023136"/>
    </source>
</evidence>
<comment type="subcellular location">
    <subcellularLocation>
        <location evidence="1">Membrane</location>
    </subcellularLocation>
</comment>
<keyword evidence="6" id="KW-0175">Coiled coil</keyword>
<comment type="caution">
    <text evidence="8">The sequence shown here is derived from an EMBL/GenBank/DDBJ whole genome shotgun (WGS) entry which is preliminary data.</text>
</comment>
<dbReference type="PANTHER" id="PTHR10465">
    <property type="entry name" value="TRANSMEMBRANE GTPASE FZO1"/>
    <property type="match status" value="1"/>
</dbReference>
<dbReference type="AlphaFoldDB" id="A0A1V3INT2"/>
<dbReference type="InterPro" id="IPR027094">
    <property type="entry name" value="Mitofusin_fam"/>
</dbReference>
<feature type="domain" description="Dynamin N-terminal" evidence="7">
    <location>
        <begin position="58"/>
        <end position="291"/>
    </location>
</feature>
<dbReference type="GO" id="GO:0003924">
    <property type="term" value="F:GTPase activity"/>
    <property type="evidence" value="ECO:0007669"/>
    <property type="project" value="InterPro"/>
</dbReference>
<keyword evidence="5" id="KW-0472">Membrane</keyword>
<dbReference type="STRING" id="1908260.BKK50_04675"/>
<evidence type="ECO:0000256" key="1">
    <source>
        <dbReference type="ARBA" id="ARBA00004370"/>
    </source>
</evidence>
<name>A0A1V3INT2_9PAST</name>
<dbReference type="OrthoDB" id="9816479at2"/>